<dbReference type="EMBL" id="CH477243">
    <property type="protein sequence ID" value="EAT46317.1"/>
    <property type="molecule type" value="Genomic_DNA"/>
</dbReference>
<reference evidence="3" key="2">
    <citation type="journal article" date="2007" name="Science">
        <title>Genome sequence of Aedes aegypti, a major arbovirus vector.</title>
        <authorList>
            <person name="Nene V."/>
            <person name="Wortman J.R."/>
            <person name="Lawson D."/>
            <person name="Haas B."/>
            <person name="Kodira C."/>
            <person name="Tu Z.J."/>
            <person name="Loftus B."/>
            <person name="Xi Z."/>
            <person name="Megy K."/>
            <person name="Grabherr M."/>
            <person name="Ren Q."/>
            <person name="Zdobnov E.M."/>
            <person name="Lobo N.F."/>
            <person name="Campbell K.S."/>
            <person name="Brown S.E."/>
            <person name="Bonaldo M.F."/>
            <person name="Zhu J."/>
            <person name="Sinkins S.P."/>
            <person name="Hogenkamp D.G."/>
            <person name="Amedeo P."/>
            <person name="Arensburger P."/>
            <person name="Atkinson P.W."/>
            <person name="Bidwell S."/>
            <person name="Biedler J."/>
            <person name="Birney E."/>
            <person name="Bruggner R.V."/>
            <person name="Costas J."/>
            <person name="Coy M.R."/>
            <person name="Crabtree J."/>
            <person name="Crawford M."/>
            <person name="Debruyn B."/>
            <person name="Decaprio D."/>
            <person name="Eiglmeier K."/>
            <person name="Eisenstadt E."/>
            <person name="El-Dorry H."/>
            <person name="Gelbart W.M."/>
            <person name="Gomes S.L."/>
            <person name="Hammond M."/>
            <person name="Hannick L.I."/>
            <person name="Hogan J.R."/>
            <person name="Holmes M.H."/>
            <person name="Jaffe D."/>
            <person name="Johnston J.S."/>
            <person name="Kennedy R.C."/>
            <person name="Koo H."/>
            <person name="Kravitz S."/>
            <person name="Kriventseva E.V."/>
            <person name="Kulp D."/>
            <person name="Labutti K."/>
            <person name="Lee E."/>
            <person name="Li S."/>
            <person name="Lovin D.D."/>
            <person name="Mao C."/>
            <person name="Mauceli E."/>
            <person name="Menck C.F."/>
            <person name="Miller J.R."/>
            <person name="Montgomery P."/>
            <person name="Mori A."/>
            <person name="Nascimento A.L."/>
            <person name="Naveira H.F."/>
            <person name="Nusbaum C."/>
            <person name="O'leary S."/>
            <person name="Orvis J."/>
            <person name="Pertea M."/>
            <person name="Quesneville H."/>
            <person name="Reidenbach K.R."/>
            <person name="Rogers Y.H."/>
            <person name="Roth C.W."/>
            <person name="Schneider J.R."/>
            <person name="Schatz M."/>
            <person name="Shumway M."/>
            <person name="Stanke M."/>
            <person name="Stinson E.O."/>
            <person name="Tubio J.M."/>
            <person name="Vanzee J.P."/>
            <person name="Verjovski-Almeida S."/>
            <person name="Werner D."/>
            <person name="White O."/>
            <person name="Wyder S."/>
            <person name="Zeng Q."/>
            <person name="Zhao Q."/>
            <person name="Zhao Y."/>
            <person name="Hill C.A."/>
            <person name="Raikhel A.S."/>
            <person name="Soares M.B."/>
            <person name="Knudson D.L."/>
            <person name="Lee N.H."/>
            <person name="Galagan J."/>
            <person name="Salzberg S.L."/>
            <person name="Paulsen I.T."/>
            <person name="Dimopoulos G."/>
            <person name="Collins F.H."/>
            <person name="Birren B."/>
            <person name="Fraser-Liggett C.M."/>
            <person name="Severson D.W."/>
        </authorList>
    </citation>
    <scope>NUCLEOTIDE SEQUENCE [LARGE SCALE GENOMIC DNA]</scope>
    <source>
        <strain evidence="3">Liverpool</strain>
    </source>
</reference>
<reference evidence="3" key="3">
    <citation type="submission" date="2012-09" db="EMBL/GenBank/DDBJ databases">
        <authorList>
            <consortium name="VectorBase"/>
        </authorList>
    </citation>
    <scope>NUCLEOTIDE SEQUENCE</scope>
    <source>
        <strain evidence="3">Liverpool</strain>
    </source>
</reference>
<dbReference type="eggNOG" id="ENOG502T801">
    <property type="taxonomic scope" value="Eukaryota"/>
</dbReference>
<evidence type="ECO:0000256" key="1">
    <source>
        <dbReference type="SAM" id="MobiDB-lite"/>
    </source>
</evidence>
<evidence type="ECO:0000259" key="2">
    <source>
        <dbReference type="PROSITE" id="PS00036"/>
    </source>
</evidence>
<evidence type="ECO:0000313" key="4">
    <source>
        <dbReference type="Proteomes" id="UP000682892"/>
    </source>
</evidence>
<dbReference type="Pfam" id="PF07716">
    <property type="entry name" value="bZIP_2"/>
    <property type="match status" value="1"/>
</dbReference>
<evidence type="ECO:0000313" key="3">
    <source>
        <dbReference type="EMBL" id="EAT46317.1"/>
    </source>
</evidence>
<organism evidence="3 4">
    <name type="scientific">Aedes aegypti</name>
    <name type="common">Yellowfever mosquito</name>
    <name type="synonym">Culex aegypti</name>
    <dbReference type="NCBI Taxonomy" id="7159"/>
    <lineage>
        <taxon>Eukaryota</taxon>
        <taxon>Metazoa</taxon>
        <taxon>Ecdysozoa</taxon>
        <taxon>Arthropoda</taxon>
        <taxon>Hexapoda</taxon>
        <taxon>Insecta</taxon>
        <taxon>Pterygota</taxon>
        <taxon>Neoptera</taxon>
        <taxon>Endopterygota</taxon>
        <taxon>Diptera</taxon>
        <taxon>Nematocera</taxon>
        <taxon>Culicoidea</taxon>
        <taxon>Culicidae</taxon>
        <taxon>Culicinae</taxon>
        <taxon>Aedini</taxon>
        <taxon>Aedes</taxon>
        <taxon>Stegomyia</taxon>
    </lineage>
</organism>
<dbReference type="PaxDb" id="7159-AAEL002477-PA"/>
<dbReference type="CDD" id="cd14686">
    <property type="entry name" value="bZIP"/>
    <property type="match status" value="1"/>
</dbReference>
<proteinExistence type="predicted"/>
<reference evidence="3" key="1">
    <citation type="submission" date="2005-10" db="EMBL/GenBank/DDBJ databases">
        <authorList>
            <person name="Loftus B.J."/>
            <person name="Nene V.M."/>
            <person name="Hannick L.I."/>
            <person name="Bidwell S."/>
            <person name="Haas B."/>
            <person name="Amedeo P."/>
            <person name="Orvis J."/>
            <person name="Wortman J.R."/>
            <person name="White O.R."/>
            <person name="Salzberg S."/>
            <person name="Shumway M."/>
            <person name="Koo H."/>
            <person name="Zhao Y."/>
            <person name="Holmes M."/>
            <person name="Miller J."/>
            <person name="Schatz M."/>
            <person name="Pop M."/>
            <person name="Pai G."/>
            <person name="Utterback T."/>
            <person name="Rogers Y.-H."/>
            <person name="Kravitz S."/>
            <person name="Fraser C.M."/>
        </authorList>
    </citation>
    <scope>NUCLEOTIDE SEQUENCE</scope>
    <source>
        <strain evidence="3">Liverpool</strain>
    </source>
</reference>
<dbReference type="PROSITE" id="PS00036">
    <property type="entry name" value="BZIP_BASIC"/>
    <property type="match status" value="1"/>
</dbReference>
<sequence length="241" mass="27586">MAHIVRPYIAPSISKHGYKITKDDKERKRRKLHFIVRRIVEGPDIEYDTSMDSDLQSSLASSEPIRSFSPALSTGSTIPSESSSVLSECERLVRKRVDRVPKRMSQLSVLPGMELVIPVKYNQKMARSFPGQNSRTEREQARRSRNTISARESRAKLRMMNELLHKEAAEAHRRNVELKFGLATTFCYAEELLHKLGLPMMDFFGMWKNAKESIGVPPINDDILECKLDDGDIKKEPEPEE</sequence>
<dbReference type="GO" id="GO:0003700">
    <property type="term" value="F:DNA-binding transcription factor activity"/>
    <property type="evidence" value="ECO:0007669"/>
    <property type="project" value="InterPro"/>
</dbReference>
<protein>
    <submittedName>
        <fullName evidence="3">AAEL002477-PA</fullName>
    </submittedName>
</protein>
<dbReference type="AlphaFoldDB" id="Q17I42"/>
<feature type="region of interest" description="Disordered" evidence="1">
    <location>
        <begin position="128"/>
        <end position="152"/>
    </location>
</feature>
<name>Q17I42_AEDAE</name>
<dbReference type="STRING" id="7159.Q17I42"/>
<feature type="domain" description="BZIP" evidence="2">
    <location>
        <begin position="142"/>
        <end position="156"/>
    </location>
</feature>
<dbReference type="OMA" id="ARAYPKE"/>
<dbReference type="HOGENOM" id="CLU_1152552_0_0_1"/>
<accession>Q17I42</accession>
<dbReference type="Proteomes" id="UP000682892">
    <property type="component" value="Unassembled WGS sequence"/>
</dbReference>
<gene>
    <name evidence="3" type="ORF">AaeL_AAEL002477</name>
</gene>
<dbReference type="PhylomeDB" id="Q17I42"/>
<dbReference type="InterPro" id="IPR004827">
    <property type="entry name" value="bZIP"/>
</dbReference>